<evidence type="ECO:0008006" key="3">
    <source>
        <dbReference type="Google" id="ProtNLM"/>
    </source>
</evidence>
<proteinExistence type="predicted"/>
<keyword evidence="1" id="KW-0732">Signal</keyword>
<name>A0A831LXB2_9BACT</name>
<dbReference type="InterPro" id="IPR006311">
    <property type="entry name" value="TAT_signal"/>
</dbReference>
<evidence type="ECO:0000256" key="1">
    <source>
        <dbReference type="SAM" id="SignalP"/>
    </source>
</evidence>
<dbReference type="EMBL" id="DSDK01000836">
    <property type="protein sequence ID" value="HDR52885.1"/>
    <property type="molecule type" value="Genomic_DNA"/>
</dbReference>
<feature type="chain" id="PRO_5032911715" description="Tat (Twin-arginine translocation) pathway signal sequence" evidence="1">
    <location>
        <begin position="36"/>
        <end position="72"/>
    </location>
</feature>
<dbReference type="Proteomes" id="UP000886047">
    <property type="component" value="Unassembled WGS sequence"/>
</dbReference>
<organism evidence="2">
    <name type="scientific">Mariniphaga anaerophila</name>
    <dbReference type="NCBI Taxonomy" id="1484053"/>
    <lineage>
        <taxon>Bacteria</taxon>
        <taxon>Pseudomonadati</taxon>
        <taxon>Bacteroidota</taxon>
        <taxon>Bacteroidia</taxon>
        <taxon>Marinilabiliales</taxon>
        <taxon>Prolixibacteraceae</taxon>
        <taxon>Mariniphaga</taxon>
    </lineage>
</organism>
<dbReference type="AlphaFoldDB" id="A0A831LXB2"/>
<evidence type="ECO:0000313" key="2">
    <source>
        <dbReference type="EMBL" id="HDR52885.1"/>
    </source>
</evidence>
<dbReference type="PROSITE" id="PS51318">
    <property type="entry name" value="TAT"/>
    <property type="match status" value="1"/>
</dbReference>
<accession>A0A831LXB2</accession>
<gene>
    <name evidence="2" type="ORF">ENN90_14905</name>
</gene>
<sequence length="72" mass="7611">MNQCSESNYGLSRRKFIGSAATAAAALSFAPTSFAGFLTGSAKPDSNFKGVQIGAITYSWRSMPSTAQDILR</sequence>
<comment type="caution">
    <text evidence="2">The sequence shown here is derived from an EMBL/GenBank/DDBJ whole genome shotgun (WGS) entry which is preliminary data.</text>
</comment>
<feature type="signal peptide" evidence="1">
    <location>
        <begin position="1"/>
        <end position="35"/>
    </location>
</feature>
<protein>
    <recommendedName>
        <fullName evidence="3">Tat (Twin-arginine translocation) pathway signal sequence</fullName>
    </recommendedName>
</protein>
<reference evidence="2" key="1">
    <citation type="journal article" date="2020" name="mSystems">
        <title>Genome- and Community-Level Interaction Insights into Carbon Utilization and Element Cycling Functions of Hydrothermarchaeota in Hydrothermal Sediment.</title>
        <authorList>
            <person name="Zhou Z."/>
            <person name="Liu Y."/>
            <person name="Xu W."/>
            <person name="Pan J."/>
            <person name="Luo Z.H."/>
            <person name="Li M."/>
        </authorList>
    </citation>
    <scope>NUCLEOTIDE SEQUENCE [LARGE SCALE GENOMIC DNA]</scope>
    <source>
        <strain evidence="2">SpSt-1217</strain>
    </source>
</reference>